<keyword evidence="1" id="KW-0175">Coiled coil</keyword>
<accession>A0A812PAV2</accession>
<dbReference type="Proteomes" id="UP000604046">
    <property type="component" value="Unassembled WGS sequence"/>
</dbReference>
<name>A0A812PAV2_9DINO</name>
<comment type="caution">
    <text evidence="2">The sequence shown here is derived from an EMBL/GenBank/DDBJ whole genome shotgun (WGS) entry which is preliminary data.</text>
</comment>
<feature type="coiled-coil region" evidence="1">
    <location>
        <begin position="4"/>
        <end position="74"/>
    </location>
</feature>
<dbReference type="OrthoDB" id="432260at2759"/>
<dbReference type="AlphaFoldDB" id="A0A812PAV2"/>
<organism evidence="2 3">
    <name type="scientific">Symbiodinium natans</name>
    <dbReference type="NCBI Taxonomy" id="878477"/>
    <lineage>
        <taxon>Eukaryota</taxon>
        <taxon>Sar</taxon>
        <taxon>Alveolata</taxon>
        <taxon>Dinophyceae</taxon>
        <taxon>Suessiales</taxon>
        <taxon>Symbiodiniaceae</taxon>
        <taxon>Symbiodinium</taxon>
    </lineage>
</organism>
<sequence>MGRLEDVEADMAMSLSQMRAAEKTAQAGFERDAQDMKLEKTQKEKDIEYKTAEAQRLDGELNDLNADQESMQTEMSAILDFTKGLEAECLVTPESFAEKHLGPSFV</sequence>
<gene>
    <name evidence="2" type="primary">BPM3</name>
    <name evidence="2" type="ORF">SNAT2548_LOCUS18023</name>
</gene>
<proteinExistence type="predicted"/>
<protein>
    <submittedName>
        <fullName evidence="2">BPM3 protein</fullName>
    </submittedName>
</protein>
<keyword evidence="3" id="KW-1185">Reference proteome</keyword>
<reference evidence="2" key="1">
    <citation type="submission" date="2021-02" db="EMBL/GenBank/DDBJ databases">
        <authorList>
            <person name="Dougan E. K."/>
            <person name="Rhodes N."/>
            <person name="Thang M."/>
            <person name="Chan C."/>
        </authorList>
    </citation>
    <scope>NUCLEOTIDE SEQUENCE</scope>
</reference>
<dbReference type="EMBL" id="CAJNDS010002131">
    <property type="protein sequence ID" value="CAE7344067.1"/>
    <property type="molecule type" value="Genomic_DNA"/>
</dbReference>
<evidence type="ECO:0000256" key="1">
    <source>
        <dbReference type="SAM" id="Coils"/>
    </source>
</evidence>
<evidence type="ECO:0000313" key="2">
    <source>
        <dbReference type="EMBL" id="CAE7344067.1"/>
    </source>
</evidence>
<evidence type="ECO:0000313" key="3">
    <source>
        <dbReference type="Proteomes" id="UP000604046"/>
    </source>
</evidence>